<keyword evidence="1" id="KW-0732">Signal</keyword>
<reference evidence="2 3" key="1">
    <citation type="journal article" date="2020" name="Front. Cell. Infect. Microbiol.">
        <title>Characterization of Three Porcine Acinetobacter towneri Strains Co-Harboring tet(X3) and bla OXA-58.</title>
        <authorList>
            <person name="Ma J."/>
            <person name="Wang J."/>
            <person name="Feng J."/>
            <person name="Liu Y."/>
            <person name="Yang B."/>
            <person name="Li R."/>
            <person name="Bai L."/>
            <person name="He T."/>
            <person name="Wang X."/>
            <person name="Yang Z."/>
        </authorList>
    </citation>
    <scope>NUCLEOTIDE SEQUENCE [LARGE SCALE GENOMIC DNA]</scope>
    <source>
        <strain evidence="2 3">GX5</strain>
    </source>
</reference>
<dbReference type="RefSeq" id="WP_207973729.1">
    <property type="nucleotide sequence ID" value="NZ_CP071766.1"/>
</dbReference>
<dbReference type="Proteomes" id="UP000663954">
    <property type="component" value="Chromosome"/>
</dbReference>
<sequence length="465" mass="49997">MMKKTILTVSCALILTACGGGGGSDTSPKNPADGSVIQQPANDLSNAKELIQTVNNIVAYYDGFADISERYQQPIQAINGTTSDLIDAADIVITLVRLAQADAGGSNKTYTAKDLEKLLALGGFTQEYNIKNNTLQVVTSANSVKVSGTLKAETFQNFDFDKAQQDNWPDGWFSNPEYAIYGDEMAITVGNFTVEEPVLDQVNTTLNATIGANSILEVQNLANNKKAKLSFSNTSAIAVTYADAMKMDERAAEELPQNAQLKFLNVQFESEGLTAILTEFSAQAKVAKLTDGVASYDQLIPAEIILKGSLDLNDELLQLDAKLNLNNDFNKVYNILVETPDNFMDASVYLKLAGNLKGAQATTKPFVLSVNAKRSELTKGTANIEVAVDKSVLDINLVAQQLNAEPFLSAVIKNKTGASVTIENIDTFTQADIMVNGKSQGKVTKNSTGNYIASFVDNQILVIAP</sequence>
<name>A0ABX7TF22_9GAMM</name>
<organism evidence="2 3">
    <name type="scientific">Acinetobacter towneri</name>
    <dbReference type="NCBI Taxonomy" id="202956"/>
    <lineage>
        <taxon>Bacteria</taxon>
        <taxon>Pseudomonadati</taxon>
        <taxon>Pseudomonadota</taxon>
        <taxon>Gammaproteobacteria</taxon>
        <taxon>Moraxellales</taxon>
        <taxon>Moraxellaceae</taxon>
        <taxon>Acinetobacter</taxon>
    </lineage>
</organism>
<evidence type="ECO:0000313" key="2">
    <source>
        <dbReference type="EMBL" id="QTD62312.1"/>
    </source>
</evidence>
<feature type="chain" id="PRO_5046286873" description="Lipoprotein" evidence="1">
    <location>
        <begin position="20"/>
        <end position="465"/>
    </location>
</feature>
<dbReference type="GeneID" id="64221403"/>
<proteinExistence type="predicted"/>
<feature type="signal peptide" evidence="1">
    <location>
        <begin position="1"/>
        <end position="19"/>
    </location>
</feature>
<dbReference type="EMBL" id="CP071770">
    <property type="protein sequence ID" value="QTD62312.1"/>
    <property type="molecule type" value="Genomic_DNA"/>
</dbReference>
<evidence type="ECO:0008006" key="4">
    <source>
        <dbReference type="Google" id="ProtNLM"/>
    </source>
</evidence>
<gene>
    <name evidence="2" type="ORF">J4G45_03770</name>
</gene>
<evidence type="ECO:0000313" key="3">
    <source>
        <dbReference type="Proteomes" id="UP000663954"/>
    </source>
</evidence>
<protein>
    <recommendedName>
        <fullName evidence="4">Lipoprotein</fullName>
    </recommendedName>
</protein>
<dbReference type="PROSITE" id="PS51257">
    <property type="entry name" value="PROKAR_LIPOPROTEIN"/>
    <property type="match status" value="1"/>
</dbReference>
<keyword evidence="3" id="KW-1185">Reference proteome</keyword>
<evidence type="ECO:0000256" key="1">
    <source>
        <dbReference type="SAM" id="SignalP"/>
    </source>
</evidence>
<accession>A0ABX7TF22</accession>